<dbReference type="Pfam" id="PF12110">
    <property type="entry name" value="Nup96"/>
    <property type="match status" value="1"/>
</dbReference>
<feature type="region of interest" description="Disordered" evidence="11">
    <location>
        <begin position="203"/>
        <end position="248"/>
    </location>
</feature>
<feature type="compositionally biased region" description="Low complexity" evidence="11">
    <location>
        <begin position="432"/>
        <end position="445"/>
    </location>
</feature>
<feature type="compositionally biased region" description="Low complexity" evidence="11">
    <location>
        <begin position="1"/>
        <end position="21"/>
    </location>
</feature>
<dbReference type="PROSITE" id="PS51434">
    <property type="entry name" value="NUP_C"/>
    <property type="match status" value="1"/>
</dbReference>
<dbReference type="Gene3D" id="3.30.1610.10">
    <property type="entry name" value="Peptidase S59, nucleoporin"/>
    <property type="match status" value="1"/>
</dbReference>
<feature type="compositionally biased region" description="Low complexity" evidence="11">
    <location>
        <begin position="455"/>
        <end position="469"/>
    </location>
</feature>
<feature type="compositionally biased region" description="Basic and acidic residues" evidence="11">
    <location>
        <begin position="1105"/>
        <end position="1114"/>
    </location>
</feature>
<feature type="compositionally biased region" description="Low complexity" evidence="11">
    <location>
        <begin position="656"/>
        <end position="670"/>
    </location>
</feature>
<feature type="compositionally biased region" description="Low complexity" evidence="11">
    <location>
        <begin position="300"/>
        <end position="312"/>
    </location>
</feature>
<feature type="compositionally biased region" description="Low complexity" evidence="11">
    <location>
        <begin position="630"/>
        <end position="644"/>
    </location>
</feature>
<keyword evidence="3" id="KW-0813">Transport</keyword>
<dbReference type="Gene3D" id="1.10.10.2360">
    <property type="match status" value="1"/>
</dbReference>
<feature type="compositionally biased region" description="Low complexity" evidence="11">
    <location>
        <begin position="798"/>
        <end position="816"/>
    </location>
</feature>
<feature type="compositionally biased region" description="Low complexity" evidence="11">
    <location>
        <begin position="496"/>
        <end position="511"/>
    </location>
</feature>
<feature type="compositionally biased region" description="Basic and acidic residues" evidence="11">
    <location>
        <begin position="1134"/>
        <end position="1146"/>
    </location>
</feature>
<organism evidence="13 14">
    <name type="scientific">Kwoniella mangroviensis CBS 10435</name>
    <dbReference type="NCBI Taxonomy" id="1331196"/>
    <lineage>
        <taxon>Eukaryota</taxon>
        <taxon>Fungi</taxon>
        <taxon>Dikarya</taxon>
        <taxon>Basidiomycota</taxon>
        <taxon>Agaricomycotina</taxon>
        <taxon>Tremellomycetes</taxon>
        <taxon>Tremellales</taxon>
        <taxon>Cryptococcaceae</taxon>
        <taxon>Kwoniella</taxon>
    </lineage>
</organism>
<feature type="compositionally biased region" description="Polar residues" evidence="11">
    <location>
        <begin position="100"/>
        <end position="121"/>
    </location>
</feature>
<dbReference type="FunFam" id="3.30.1610.10:FF:000003">
    <property type="entry name" value="Nucleoporin SONB, putative"/>
    <property type="match status" value="1"/>
</dbReference>
<reference evidence="13 14" key="1">
    <citation type="submission" date="2013-07" db="EMBL/GenBank/DDBJ databases">
        <title>The Genome Sequence of Kwoniella mangroviensis CBS10435.</title>
        <authorList>
            <consortium name="The Broad Institute Genome Sequencing Platform"/>
            <person name="Cuomo C."/>
            <person name="Litvintseva A."/>
            <person name="Chen Y."/>
            <person name="Heitman J."/>
            <person name="Sun S."/>
            <person name="Springer D."/>
            <person name="Dromer F."/>
            <person name="Young S.K."/>
            <person name="Zeng Q."/>
            <person name="Gargeya S."/>
            <person name="Fitzgerald M."/>
            <person name="Abouelleil A."/>
            <person name="Alvarado L."/>
            <person name="Berlin A.M."/>
            <person name="Chapman S.B."/>
            <person name="Dewar J."/>
            <person name="Goldberg J."/>
            <person name="Griggs A."/>
            <person name="Gujja S."/>
            <person name="Hansen M."/>
            <person name="Howarth C."/>
            <person name="Imamovic A."/>
            <person name="Larimer J."/>
            <person name="McCowan C."/>
            <person name="Murphy C."/>
            <person name="Pearson M."/>
            <person name="Priest M."/>
            <person name="Roberts A."/>
            <person name="Saif S."/>
            <person name="Shea T."/>
            <person name="Sykes S."/>
            <person name="Wortman J."/>
            <person name="Nusbaum C."/>
            <person name="Birren B."/>
        </authorList>
    </citation>
    <scope>NUCLEOTIDE SEQUENCE [LARGE SCALE GENOMIC DNA]</scope>
    <source>
        <strain evidence="13 14">CBS 10435</strain>
    </source>
</reference>
<feature type="compositionally biased region" description="Acidic residues" evidence="11">
    <location>
        <begin position="1085"/>
        <end position="1094"/>
    </location>
</feature>
<keyword evidence="5" id="KW-0068">Autocatalytic cleavage</keyword>
<dbReference type="InterPro" id="IPR007230">
    <property type="entry name" value="Nup98_auto-Pept-S59_dom"/>
</dbReference>
<evidence type="ECO:0000256" key="6">
    <source>
        <dbReference type="ARBA" id="ARBA00022816"/>
    </source>
</evidence>
<dbReference type="InterPro" id="IPR037665">
    <property type="entry name" value="Nucleoporin_S59-like"/>
</dbReference>
<keyword evidence="8" id="KW-0811">Translocation</keyword>
<evidence type="ECO:0000256" key="10">
    <source>
        <dbReference type="ARBA" id="ARBA00023242"/>
    </source>
</evidence>
<evidence type="ECO:0000313" key="13">
    <source>
        <dbReference type="EMBL" id="OCF55179.1"/>
    </source>
</evidence>
<evidence type="ECO:0000256" key="9">
    <source>
        <dbReference type="ARBA" id="ARBA00023132"/>
    </source>
</evidence>
<feature type="region of interest" description="Disordered" evidence="11">
    <location>
        <begin position="1085"/>
        <end position="1181"/>
    </location>
</feature>
<feature type="compositionally biased region" description="Polar residues" evidence="11">
    <location>
        <begin position="276"/>
        <end position="285"/>
    </location>
</feature>
<feature type="compositionally biased region" description="Low complexity" evidence="11">
    <location>
        <begin position="715"/>
        <end position="730"/>
    </location>
</feature>
<evidence type="ECO:0000313" key="14">
    <source>
        <dbReference type="Proteomes" id="UP000092583"/>
    </source>
</evidence>
<dbReference type="GO" id="GO:0051028">
    <property type="term" value="P:mRNA transport"/>
    <property type="evidence" value="ECO:0007669"/>
    <property type="project" value="UniProtKB-KW"/>
</dbReference>
<comment type="similarity">
    <text evidence="2">Belongs to the nucleoporin GLFG family.</text>
</comment>
<keyword evidence="10" id="KW-0539">Nucleus</keyword>
<evidence type="ECO:0000256" key="11">
    <source>
        <dbReference type="SAM" id="MobiDB-lite"/>
    </source>
</evidence>
<dbReference type="GO" id="GO:0034398">
    <property type="term" value="P:telomere tethering at nuclear periphery"/>
    <property type="evidence" value="ECO:0007669"/>
    <property type="project" value="TreeGrafter"/>
</dbReference>
<feature type="compositionally biased region" description="Gly residues" evidence="11">
    <location>
        <begin position="361"/>
        <end position="370"/>
    </location>
</feature>
<feature type="compositionally biased region" description="Gly residues" evidence="11">
    <location>
        <begin position="615"/>
        <end position="627"/>
    </location>
</feature>
<dbReference type="GO" id="GO:0044614">
    <property type="term" value="C:nuclear pore cytoplasmic filaments"/>
    <property type="evidence" value="ECO:0007669"/>
    <property type="project" value="TreeGrafter"/>
</dbReference>
<dbReference type="STRING" id="1331196.A0A1B9IHL0"/>
<feature type="compositionally biased region" description="Polar residues" evidence="11">
    <location>
        <begin position="765"/>
        <end position="777"/>
    </location>
</feature>
<evidence type="ECO:0000256" key="5">
    <source>
        <dbReference type="ARBA" id="ARBA00022813"/>
    </source>
</evidence>
<dbReference type="OrthoDB" id="3797628at2759"/>
<evidence type="ECO:0000256" key="7">
    <source>
        <dbReference type="ARBA" id="ARBA00022927"/>
    </source>
</evidence>
<proteinExistence type="inferred from homology"/>
<dbReference type="Gene3D" id="1.25.40.690">
    <property type="match status" value="1"/>
</dbReference>
<keyword evidence="6" id="KW-0509">mRNA transport</keyword>
<evidence type="ECO:0000259" key="12">
    <source>
        <dbReference type="PROSITE" id="PS51434"/>
    </source>
</evidence>
<feature type="region of interest" description="Disordered" evidence="11">
    <location>
        <begin position="271"/>
        <end position="417"/>
    </location>
</feature>
<evidence type="ECO:0000256" key="2">
    <source>
        <dbReference type="ARBA" id="ARBA00008926"/>
    </source>
</evidence>
<feature type="compositionally biased region" description="Gly residues" evidence="11">
    <location>
        <begin position="22"/>
        <end position="36"/>
    </location>
</feature>
<evidence type="ECO:0000256" key="1">
    <source>
        <dbReference type="ARBA" id="ARBA00004567"/>
    </source>
</evidence>
<feature type="domain" description="Peptidase S59" evidence="12">
    <location>
        <begin position="937"/>
        <end position="1079"/>
    </location>
</feature>
<comment type="subcellular location">
    <subcellularLocation>
        <location evidence="1">Nucleus</location>
        <location evidence="1">Nuclear pore complex</location>
    </subcellularLocation>
</comment>
<keyword evidence="4" id="KW-0677">Repeat</keyword>
<feature type="compositionally biased region" description="Gly residues" evidence="11">
    <location>
        <begin position="43"/>
        <end position="54"/>
    </location>
</feature>
<dbReference type="InterPro" id="IPR036903">
    <property type="entry name" value="Nup98_auto-Pept-S59_dom_sf"/>
</dbReference>
<keyword evidence="7" id="KW-0653">Protein transport</keyword>
<feature type="compositionally biased region" description="Polar residues" evidence="11">
    <location>
        <begin position="373"/>
        <end position="394"/>
    </location>
</feature>
<dbReference type="EMBL" id="KI669467">
    <property type="protein sequence ID" value="OCF55179.1"/>
    <property type="molecule type" value="Genomic_DNA"/>
</dbReference>
<feature type="region of interest" description="Disordered" evidence="11">
    <location>
        <begin position="1"/>
        <end position="128"/>
    </location>
</feature>
<name>A0A1B9IHL0_9TREE</name>
<dbReference type="GO" id="GO:0017056">
    <property type="term" value="F:structural constituent of nuclear pore"/>
    <property type="evidence" value="ECO:0007669"/>
    <property type="project" value="InterPro"/>
</dbReference>
<feature type="compositionally biased region" description="Gly residues" evidence="11">
    <location>
        <begin position="61"/>
        <end position="79"/>
    </location>
</feature>
<dbReference type="GO" id="GO:0003723">
    <property type="term" value="F:RNA binding"/>
    <property type="evidence" value="ECO:0007669"/>
    <property type="project" value="TreeGrafter"/>
</dbReference>
<dbReference type="GO" id="GO:0008139">
    <property type="term" value="F:nuclear localization sequence binding"/>
    <property type="evidence" value="ECO:0007669"/>
    <property type="project" value="TreeGrafter"/>
</dbReference>
<dbReference type="GO" id="GO:0006405">
    <property type="term" value="P:RNA export from nucleus"/>
    <property type="evidence" value="ECO:0007669"/>
    <property type="project" value="TreeGrafter"/>
</dbReference>
<feature type="compositionally biased region" description="Low complexity" evidence="11">
    <location>
        <begin position="321"/>
        <end position="336"/>
    </location>
</feature>
<keyword evidence="14" id="KW-1185">Reference proteome</keyword>
<feature type="compositionally biased region" description="Low complexity" evidence="11">
    <location>
        <begin position="80"/>
        <end position="94"/>
    </location>
</feature>
<dbReference type="InterPro" id="IPR025574">
    <property type="entry name" value="Nucleoporin_FG_rpt"/>
</dbReference>
<evidence type="ECO:0000256" key="8">
    <source>
        <dbReference type="ARBA" id="ARBA00023010"/>
    </source>
</evidence>
<feature type="compositionally biased region" description="Polar residues" evidence="11">
    <location>
        <begin position="591"/>
        <end position="612"/>
    </location>
</feature>
<evidence type="ECO:0000256" key="4">
    <source>
        <dbReference type="ARBA" id="ARBA00022737"/>
    </source>
</evidence>
<feature type="compositionally biased region" description="Polar residues" evidence="11">
    <location>
        <begin position="486"/>
        <end position="495"/>
    </location>
</feature>
<feature type="compositionally biased region" description="Polar residues" evidence="11">
    <location>
        <begin position="731"/>
        <end position="757"/>
    </location>
</feature>
<dbReference type="Pfam" id="PF13634">
    <property type="entry name" value="Nucleoporin_FG"/>
    <property type="match status" value="5"/>
</dbReference>
<dbReference type="Pfam" id="PF04096">
    <property type="entry name" value="Nucleoporin2"/>
    <property type="match status" value="1"/>
</dbReference>
<feature type="compositionally biased region" description="Polar residues" evidence="11">
    <location>
        <begin position="516"/>
        <end position="553"/>
    </location>
</feature>
<dbReference type="Proteomes" id="UP000092583">
    <property type="component" value="Unassembled WGS sequence"/>
</dbReference>
<accession>A0A1B9IHL0</accession>
<dbReference type="PANTHER" id="PTHR23198">
    <property type="entry name" value="NUCLEOPORIN"/>
    <property type="match status" value="1"/>
</dbReference>
<feature type="compositionally biased region" description="Low complexity" evidence="11">
    <location>
        <begin position="560"/>
        <end position="573"/>
    </location>
</feature>
<dbReference type="SUPFAM" id="SSF82215">
    <property type="entry name" value="C-terminal autoproteolytic domain of nucleoporin nup98"/>
    <property type="match status" value="1"/>
</dbReference>
<sequence length="1945" mass="206264">MFGGTSSWGQNNQQQNQQQQQSGGGLFGGGGSGGFGQQQQNTGGFGQTNTGGFGQPAQQNTGGGLFGGASTGATFGGFGASAQNQQQSNAFGASRPTFGASGSTFGQPQPQQQNSKCSSPFSPKPMFRPYTVAGGGLFGSTNTGGGFGSTQQNTSGGLFGAKPATTSTFGSGATSTLFGAKPTTTFGASAPSSDVLKGPNELQTYRADAPPPPPPAQGTASPAYFPTWQGDPSTTAMGKDGPPHLFHSITGMPPYRGVSWEELRALDYQQNRKEASQQPTNTFGASTGGFGQPASGGFGQPQQQQQTSTFGAKPAGGLFGSTGNTFGSTNNTFGSTPANNTSGGLFGQSQPQQTQSPFGGQSTGTTGGLFGQPAQQNQTNPSGGLFGSTSNVFGQNNQQQQPAAGTSTFGGFGQAKPAFGSGTTGGFGATGNTAGTGTFGQTGNTGTTGFGGFGQTQQNQQQQQQPASGGLFGGGFGASSSQPQQNTGGLFGQTNQQQPAAGGFGAPKPAGGLFGSTTTPAAPTNTFGGFGQSSTTQPASGGLFGNTNNSAAPSTGLFGQPAQQQNAQQPASGGLFGSSSTGGGLFGAKPASTTPATGGLFGQTQPAQQPAQSGGLFGNTGTTGSGLFGNTNNALGQQNQQQNNSLAKPAGGLFGGSSLFGQQNQQQPAQTGSTGGLFGNLGQSQPASTGLFGSTTAQPTQQSNLGGSIFGGLGQSTAQQPQQQQPSLTASIDQNPYGNNQLFQYNGQKLEYGSQSKKPALPPLTASSYRLTPSTKGKVNKLRGFASPITGSQSPARSGTPLGGLSSSGRSSVLGSPAAPDRYKGLTDTALTPNAFVPRPSIKKLTVTPKVLSANGSGDQLESVLGKSALKSSTGSLAQPTPERGAIAPGSPATLFFNPPTANGNGRSDNSDSPLRRAAPLAESSLRVSGSERAPKKGEYWCKPKLEKLQQLSRQELSELHNFTAGRRGFGEVTFLEPVDLTLAPLEDLLGTIIIFDQSELSVYPDDYPAKAPQGQGLNVPARITLENVFAHDKATKEPIRDSSDPRYVRFLKRVKNIPNTEFVSYTDDGTWSFKVEHFSRYGIDESDEDEDVEPQQGKGKHVRGKSDLTDRSPSRTPESDGDEDEEMLPPTKGLRDFSEGEHDSGLEEESLDEEEEEDETFEIDEDEEEIPSKSLPTWDQPIKSKVGVEGMKKLREMQSSFFSSRPQTKSKTIIGKRDVRQRNKDSFFGEAGEEIESLEQRAVKKLSLNYVSQRTSFGESQVSPPKLRQPRKYARVAGSGSIAKSDEGIKVDAGLALGRSFRCSWGPNGELVHSGRICAPNSTITPDLDALIHIEKVETLANDDKTENNKAQRLLSLHLEHTLVETLDGVPYAAIDSAIRFRDFAARFDAGDRSHEASIFRLGVALFDELDLKLPPGSPEELIERIASIRRKSALSKWLEDAVSSSVDSDLIKNGEDRPAKVFTYLSGHQVERAVQSALDGGDMRLATLISQAGGEEIFREELMKQLEDWSKYKANPLIAKGYRKLYALLAGITDISPGDASKGSDGCPDVLIAEGLDWKRSLGLHMWYGNRFEDTISDVVSSYSSALTSSCPPAKPLPTYLENPTGGKINRWNSTYEPTDILYNLIRLYSDVTISLDQVLRSRDTSPSPFDFRLSWHLYLLLSRVLEKRDFEDRDDEGYSASADLLTQGYASQLEDSGEWTKAAFVLLHLETPEGREKSLRELIFRHPTPTDEEEQFLTSRLKIPIEWIHESRAASLSSSGDAWSEYHALLKAKLSNKAHKVLIEKLAPEAVLRDDKALLRKLCEGLDGKGAEGWEYGGKLYLDWADLTSDTAKLLTSVLSSGSHPDPRESSILSEHSKTLPKVLQLLPALFPDKNNIQQVASLSEMLSPLYQLAAVLHNAGYINKTMVPPSNYLVDEDRLDLLQMAAVERFNKVLDGLPVVA</sequence>
<dbReference type="PANTHER" id="PTHR23198:SF6">
    <property type="entry name" value="NUCLEAR PORE COMPLEX PROTEIN NUP98-NUP96"/>
    <property type="match status" value="1"/>
</dbReference>
<feature type="region of interest" description="Disordered" evidence="11">
    <location>
        <begin position="432"/>
        <end position="826"/>
    </location>
</feature>
<feature type="compositionally biased region" description="Acidic residues" evidence="11">
    <location>
        <begin position="1147"/>
        <end position="1170"/>
    </location>
</feature>
<evidence type="ECO:0000256" key="3">
    <source>
        <dbReference type="ARBA" id="ARBA00022448"/>
    </source>
</evidence>
<dbReference type="GO" id="GO:0000973">
    <property type="term" value="P:post-transcriptional tethering of RNA polymerase II gene DNA at nuclear periphery"/>
    <property type="evidence" value="ECO:0007669"/>
    <property type="project" value="TreeGrafter"/>
</dbReference>
<dbReference type="InterPro" id="IPR021967">
    <property type="entry name" value="Nup98_C"/>
</dbReference>
<protein>
    <submittedName>
        <fullName evidence="13">Nuclear pore complex protein Nup98-Nup96</fullName>
    </submittedName>
</protein>
<feature type="region of interest" description="Disordered" evidence="11">
    <location>
        <begin position="872"/>
        <end position="934"/>
    </location>
</feature>
<feature type="compositionally biased region" description="Polar residues" evidence="11">
    <location>
        <begin position="900"/>
        <end position="913"/>
    </location>
</feature>
<feature type="compositionally biased region" description="Polar residues" evidence="11">
    <location>
        <begin position="337"/>
        <end position="360"/>
    </location>
</feature>
<reference evidence="14" key="2">
    <citation type="submission" date="2013-12" db="EMBL/GenBank/DDBJ databases">
        <title>Evolution of pathogenesis and genome organization in the Tremellales.</title>
        <authorList>
            <person name="Cuomo C."/>
            <person name="Litvintseva A."/>
            <person name="Heitman J."/>
            <person name="Chen Y."/>
            <person name="Sun S."/>
            <person name="Springer D."/>
            <person name="Dromer F."/>
            <person name="Young S."/>
            <person name="Zeng Q."/>
            <person name="Chapman S."/>
            <person name="Gujja S."/>
            <person name="Saif S."/>
            <person name="Birren B."/>
        </authorList>
    </citation>
    <scope>NUCLEOTIDE SEQUENCE [LARGE SCALE GENOMIC DNA]</scope>
    <source>
        <strain evidence="14">CBS 10435</strain>
    </source>
</reference>
<dbReference type="GO" id="GO:0006606">
    <property type="term" value="P:protein import into nucleus"/>
    <property type="evidence" value="ECO:0007669"/>
    <property type="project" value="TreeGrafter"/>
</dbReference>
<feature type="compositionally biased region" description="Gly residues" evidence="11">
    <location>
        <begin position="286"/>
        <end position="299"/>
    </location>
</feature>
<keyword evidence="9" id="KW-0906">Nuclear pore complex</keyword>
<feature type="compositionally biased region" description="Polar residues" evidence="11">
    <location>
        <begin position="681"/>
        <end position="706"/>
    </location>
</feature>
<gene>
    <name evidence="13" type="ORF">L486_07292</name>
</gene>
<feature type="compositionally biased region" description="Gly residues" evidence="11">
    <location>
        <begin position="574"/>
        <end position="586"/>
    </location>
</feature>